<keyword evidence="1" id="KW-0812">Transmembrane</keyword>
<gene>
    <name evidence="2" type="ORF">DNH61_04420</name>
</gene>
<proteinExistence type="predicted"/>
<dbReference type="EMBL" id="QKRB01000031">
    <property type="protein sequence ID" value="PZD97137.1"/>
    <property type="molecule type" value="Genomic_DNA"/>
</dbReference>
<sequence>MGLEGRRQKCSYIASIKVINWVNERGREALYINSNFRAGRGKKYILPTILLLITASWIGNIWYYESMQLDKPVFLKHYMILNGNQSDWIELTFLENKRDGKKVTGIKLEKLPQVRFEINPPNRNYRYQVIRKAYGSWNGEENPPMVREPLIITEATVYYSEGPPEKVPIGEIHIMWERSEGLLESVSSGGSSDGTGQYTVNVKEDLTLEQVDYSFSDRLSSLFEFNVITPDGPVTEMPIHLDAGDTLIFDYVWKIPAETAAAFEIYRANFLLSYTTGDGEIIHDRIPISFNRYLSEKQINWFARSGGELP</sequence>
<feature type="transmembrane region" description="Helical" evidence="1">
    <location>
        <begin position="44"/>
        <end position="64"/>
    </location>
</feature>
<dbReference type="AlphaFoldDB" id="A0A2W1M077"/>
<organism evidence="2 3">
    <name type="scientific">Paenibacillus sambharensis</name>
    <dbReference type="NCBI Taxonomy" id="1803190"/>
    <lineage>
        <taxon>Bacteria</taxon>
        <taxon>Bacillati</taxon>
        <taxon>Bacillota</taxon>
        <taxon>Bacilli</taxon>
        <taxon>Bacillales</taxon>
        <taxon>Paenibacillaceae</taxon>
        <taxon>Paenibacillus</taxon>
    </lineage>
</organism>
<reference evidence="2 3" key="1">
    <citation type="submission" date="2018-06" db="EMBL/GenBank/DDBJ databases">
        <title>Paenibacillus imtechensis sp. nov.</title>
        <authorList>
            <person name="Pinnaka A.K."/>
            <person name="Singh H."/>
            <person name="Kaur M."/>
        </authorList>
    </citation>
    <scope>NUCLEOTIDE SEQUENCE [LARGE SCALE GENOMIC DNA]</scope>
    <source>
        <strain evidence="2 3">SMB1</strain>
    </source>
</reference>
<name>A0A2W1M077_9BACL</name>
<protein>
    <submittedName>
        <fullName evidence="2">Uncharacterized protein</fullName>
    </submittedName>
</protein>
<evidence type="ECO:0000256" key="1">
    <source>
        <dbReference type="SAM" id="Phobius"/>
    </source>
</evidence>
<keyword evidence="3" id="KW-1185">Reference proteome</keyword>
<keyword evidence="1" id="KW-1133">Transmembrane helix</keyword>
<keyword evidence="1" id="KW-0472">Membrane</keyword>
<evidence type="ECO:0000313" key="3">
    <source>
        <dbReference type="Proteomes" id="UP000249522"/>
    </source>
</evidence>
<dbReference type="Proteomes" id="UP000249522">
    <property type="component" value="Unassembled WGS sequence"/>
</dbReference>
<evidence type="ECO:0000313" key="2">
    <source>
        <dbReference type="EMBL" id="PZD97137.1"/>
    </source>
</evidence>
<accession>A0A2W1M077</accession>
<comment type="caution">
    <text evidence="2">The sequence shown here is derived from an EMBL/GenBank/DDBJ whole genome shotgun (WGS) entry which is preliminary data.</text>
</comment>